<name>A0A0A9FIF7_ARUDO</name>
<reference evidence="1" key="1">
    <citation type="submission" date="2014-09" db="EMBL/GenBank/DDBJ databases">
        <authorList>
            <person name="Magalhaes I.L.F."/>
            <person name="Oliveira U."/>
            <person name="Santos F.R."/>
            <person name="Vidigal T.H.D.A."/>
            <person name="Brescovit A.D."/>
            <person name="Santos A.J."/>
        </authorList>
    </citation>
    <scope>NUCLEOTIDE SEQUENCE</scope>
    <source>
        <tissue evidence="1">Shoot tissue taken approximately 20 cm above the soil surface</tissue>
    </source>
</reference>
<proteinExistence type="predicted"/>
<evidence type="ECO:0000313" key="1">
    <source>
        <dbReference type="EMBL" id="JAE09921.1"/>
    </source>
</evidence>
<dbReference type="AlphaFoldDB" id="A0A0A9FIF7"/>
<protein>
    <submittedName>
        <fullName evidence="1">Uncharacterized protein</fullName>
    </submittedName>
</protein>
<sequence length="38" mass="4380">MCLTIFFGSFSSICNCKFTVHYFESCSILFFNLVMVVT</sequence>
<reference evidence="1" key="2">
    <citation type="journal article" date="2015" name="Data Brief">
        <title>Shoot transcriptome of the giant reed, Arundo donax.</title>
        <authorList>
            <person name="Barrero R.A."/>
            <person name="Guerrero F.D."/>
            <person name="Moolhuijzen P."/>
            <person name="Goolsby J.A."/>
            <person name="Tidwell J."/>
            <person name="Bellgard S.E."/>
            <person name="Bellgard M.I."/>
        </authorList>
    </citation>
    <scope>NUCLEOTIDE SEQUENCE</scope>
    <source>
        <tissue evidence="1">Shoot tissue taken approximately 20 cm above the soil surface</tissue>
    </source>
</reference>
<accession>A0A0A9FIF7</accession>
<organism evidence="1">
    <name type="scientific">Arundo donax</name>
    <name type="common">Giant reed</name>
    <name type="synonym">Donax arundinaceus</name>
    <dbReference type="NCBI Taxonomy" id="35708"/>
    <lineage>
        <taxon>Eukaryota</taxon>
        <taxon>Viridiplantae</taxon>
        <taxon>Streptophyta</taxon>
        <taxon>Embryophyta</taxon>
        <taxon>Tracheophyta</taxon>
        <taxon>Spermatophyta</taxon>
        <taxon>Magnoliopsida</taxon>
        <taxon>Liliopsida</taxon>
        <taxon>Poales</taxon>
        <taxon>Poaceae</taxon>
        <taxon>PACMAD clade</taxon>
        <taxon>Arundinoideae</taxon>
        <taxon>Arundineae</taxon>
        <taxon>Arundo</taxon>
    </lineage>
</organism>
<dbReference type="EMBL" id="GBRH01187975">
    <property type="protein sequence ID" value="JAE09921.1"/>
    <property type="molecule type" value="Transcribed_RNA"/>
</dbReference>